<sequence length="68" mass="7586">MKTFSKSNVFNLGLEKRLDPILLFVQKFTFIFIILSNVACHALTCPMGCGKLCPKYKCIGSATVWTPT</sequence>
<dbReference type="AlphaFoldDB" id="A0A212KGB9"/>
<organism evidence="2">
    <name type="scientific">uncultured Eubacteriales bacterium</name>
    <dbReference type="NCBI Taxonomy" id="172733"/>
    <lineage>
        <taxon>Bacteria</taxon>
        <taxon>Bacillati</taxon>
        <taxon>Bacillota</taxon>
        <taxon>Clostridia</taxon>
        <taxon>Eubacteriales</taxon>
        <taxon>environmental samples</taxon>
    </lineage>
</organism>
<keyword evidence="1" id="KW-0812">Transmembrane</keyword>
<feature type="transmembrane region" description="Helical" evidence="1">
    <location>
        <begin position="21"/>
        <end position="44"/>
    </location>
</feature>
<proteinExistence type="predicted"/>
<keyword evidence="1" id="KW-1133">Transmembrane helix</keyword>
<reference evidence="2" key="1">
    <citation type="submission" date="2016-04" db="EMBL/GenBank/DDBJ databases">
        <authorList>
            <person name="Evans L.H."/>
            <person name="Alamgir A."/>
            <person name="Owens N."/>
            <person name="Weber N.D."/>
            <person name="Virtaneva K."/>
            <person name="Barbian K."/>
            <person name="Babar A."/>
            <person name="Rosenke K."/>
        </authorList>
    </citation>
    <scope>NUCLEOTIDE SEQUENCE</scope>
    <source>
        <strain evidence="2">86</strain>
    </source>
</reference>
<evidence type="ECO:0000256" key="1">
    <source>
        <dbReference type="SAM" id="Phobius"/>
    </source>
</evidence>
<evidence type="ECO:0000313" key="2">
    <source>
        <dbReference type="EMBL" id="SBW10786.1"/>
    </source>
</evidence>
<dbReference type="EMBL" id="FLUN01000001">
    <property type="protein sequence ID" value="SBW10786.1"/>
    <property type="molecule type" value="Genomic_DNA"/>
</dbReference>
<name>A0A212KGB9_9FIRM</name>
<protein>
    <submittedName>
        <fullName evidence="2">Uncharacterized protein</fullName>
    </submittedName>
</protein>
<keyword evidence="1" id="KW-0472">Membrane</keyword>
<accession>A0A212KGB9</accession>
<gene>
    <name evidence="2" type="ORF">KL86CLO1_13054</name>
</gene>